<dbReference type="SUPFAM" id="SSF56574">
    <property type="entry name" value="Serpins"/>
    <property type="match status" value="1"/>
</dbReference>
<evidence type="ECO:0000313" key="2">
    <source>
        <dbReference type="EMBL" id="KII73627.1"/>
    </source>
</evidence>
<name>A0A0C2NI10_THEKT</name>
<dbReference type="InterPro" id="IPR023796">
    <property type="entry name" value="Serpin_dom"/>
</dbReference>
<feature type="domain" description="Serpin" evidence="1">
    <location>
        <begin position="5"/>
        <end position="246"/>
    </location>
</feature>
<dbReference type="Gene3D" id="2.30.39.10">
    <property type="entry name" value="Alpha-1-antitrypsin, domain 1"/>
    <property type="match status" value="1"/>
</dbReference>
<dbReference type="Pfam" id="PF00079">
    <property type="entry name" value="Serpin"/>
    <property type="match status" value="1"/>
</dbReference>
<dbReference type="InterPro" id="IPR036186">
    <property type="entry name" value="Serpin_sf"/>
</dbReference>
<dbReference type="AlphaFoldDB" id="A0A0C2NI10"/>
<organism evidence="2 3">
    <name type="scientific">Thelohanellus kitauei</name>
    <name type="common">Myxosporean</name>
    <dbReference type="NCBI Taxonomy" id="669202"/>
    <lineage>
        <taxon>Eukaryota</taxon>
        <taxon>Metazoa</taxon>
        <taxon>Cnidaria</taxon>
        <taxon>Myxozoa</taxon>
        <taxon>Myxosporea</taxon>
        <taxon>Bivalvulida</taxon>
        <taxon>Platysporina</taxon>
        <taxon>Myxobolidae</taxon>
        <taxon>Thelohanellus</taxon>
    </lineage>
</organism>
<proteinExistence type="predicted"/>
<evidence type="ECO:0000259" key="1">
    <source>
        <dbReference type="Pfam" id="PF00079"/>
    </source>
</evidence>
<comment type="caution">
    <text evidence="2">The sequence shown here is derived from an EMBL/GenBank/DDBJ whole genome shotgun (WGS) entry which is preliminary data.</text>
</comment>
<dbReference type="Gene3D" id="3.30.497.10">
    <property type="entry name" value="Antithrombin, subunit I, domain 2"/>
    <property type="match status" value="1"/>
</dbReference>
<sequence>MADTINQLTLELANYLLKQNEGLNTVSVSGYLAYFTLLLVNFGLQGQAKYDLSAFLDCNYSFIEISEFFNFLEYECIHSFTIDEFLKIGGVKSAIFHSSLSVDNFKQIAKYVYNFELEYIDSINKEYQANTINQWTQLLHHVPFHYIVPESFYREVKLLIINEYLISFKWMAPTSRRYTHSETFTDYYSRKITVKMMRMIDHFRCYTDVDIKADIVFVNLETNGTYAVVVYPYATSNVSDVLKNMNVIDICKI</sequence>
<dbReference type="EMBL" id="JWZT01000743">
    <property type="protein sequence ID" value="KII73627.1"/>
    <property type="molecule type" value="Genomic_DNA"/>
</dbReference>
<dbReference type="InterPro" id="IPR042178">
    <property type="entry name" value="Serpin_sf_1"/>
</dbReference>
<keyword evidence="3" id="KW-1185">Reference proteome</keyword>
<gene>
    <name evidence="2" type="ORF">RF11_08243</name>
</gene>
<protein>
    <recommendedName>
        <fullName evidence="1">Serpin domain-containing protein</fullName>
    </recommendedName>
</protein>
<evidence type="ECO:0000313" key="3">
    <source>
        <dbReference type="Proteomes" id="UP000031668"/>
    </source>
</evidence>
<dbReference type="Proteomes" id="UP000031668">
    <property type="component" value="Unassembled WGS sequence"/>
</dbReference>
<dbReference type="InterPro" id="IPR042185">
    <property type="entry name" value="Serpin_sf_2"/>
</dbReference>
<accession>A0A0C2NI10</accession>
<dbReference type="OrthoDB" id="5962704at2759"/>
<reference evidence="2 3" key="1">
    <citation type="journal article" date="2014" name="Genome Biol. Evol.">
        <title>The genome of the myxosporean Thelohanellus kitauei shows adaptations to nutrient acquisition within its fish host.</title>
        <authorList>
            <person name="Yang Y."/>
            <person name="Xiong J."/>
            <person name="Zhou Z."/>
            <person name="Huo F."/>
            <person name="Miao W."/>
            <person name="Ran C."/>
            <person name="Liu Y."/>
            <person name="Zhang J."/>
            <person name="Feng J."/>
            <person name="Wang M."/>
            <person name="Wang M."/>
            <person name="Wang L."/>
            <person name="Yao B."/>
        </authorList>
    </citation>
    <scope>NUCLEOTIDE SEQUENCE [LARGE SCALE GENOMIC DNA]</scope>
    <source>
        <strain evidence="2">Wuqing</strain>
    </source>
</reference>